<protein>
    <recommendedName>
        <fullName evidence="5">Copper chaperone PCu(A)C</fullName>
    </recommendedName>
</protein>
<feature type="region of interest" description="Disordered" evidence="1">
    <location>
        <begin position="31"/>
        <end position="58"/>
    </location>
</feature>
<evidence type="ECO:0008006" key="5">
    <source>
        <dbReference type="Google" id="ProtNLM"/>
    </source>
</evidence>
<feature type="compositionally biased region" description="Basic and acidic residues" evidence="1">
    <location>
        <begin position="117"/>
        <end position="131"/>
    </location>
</feature>
<proteinExistence type="predicted"/>
<accession>A0A4R5TYY4</accession>
<dbReference type="AlphaFoldDB" id="A0A4R5TYY4"/>
<keyword evidence="2" id="KW-0732">Signal</keyword>
<evidence type="ECO:0000256" key="1">
    <source>
        <dbReference type="SAM" id="MobiDB-lite"/>
    </source>
</evidence>
<evidence type="ECO:0000313" key="4">
    <source>
        <dbReference type="Proteomes" id="UP000295411"/>
    </source>
</evidence>
<feature type="compositionally biased region" description="Low complexity" evidence="1">
    <location>
        <begin position="134"/>
        <end position="147"/>
    </location>
</feature>
<evidence type="ECO:0000256" key="2">
    <source>
        <dbReference type="SAM" id="SignalP"/>
    </source>
</evidence>
<name>A0A4R5TYY4_9MICC</name>
<dbReference type="Proteomes" id="UP000295411">
    <property type="component" value="Unassembled WGS sequence"/>
</dbReference>
<dbReference type="PROSITE" id="PS51257">
    <property type="entry name" value="PROKAR_LIPOPROTEIN"/>
    <property type="match status" value="1"/>
</dbReference>
<feature type="chain" id="PRO_5039055517" description="Copper chaperone PCu(A)C" evidence="2">
    <location>
        <begin position="25"/>
        <end position="215"/>
    </location>
</feature>
<dbReference type="RefSeq" id="WP_133402826.1">
    <property type="nucleotide sequence ID" value="NZ_SMTK01000002.1"/>
</dbReference>
<reference evidence="3 4" key="1">
    <citation type="submission" date="2019-03" db="EMBL/GenBank/DDBJ databases">
        <title>Arthrobacter sp. nov., an bacterium isolated from biocrust in Mu Us Desert.</title>
        <authorList>
            <person name="Lixiong L."/>
        </authorList>
    </citation>
    <scope>NUCLEOTIDE SEQUENCE [LARGE SCALE GENOMIC DNA]</scope>
    <source>
        <strain evidence="3 4">SLN-3</strain>
    </source>
</reference>
<evidence type="ECO:0000313" key="3">
    <source>
        <dbReference type="EMBL" id="TDK26464.1"/>
    </source>
</evidence>
<dbReference type="OrthoDB" id="4944458at2"/>
<comment type="caution">
    <text evidence="3">The sequence shown here is derived from an EMBL/GenBank/DDBJ whole genome shotgun (WGS) entry which is preliminary data.</text>
</comment>
<organism evidence="3 4">
    <name type="scientific">Arthrobacter crusticola</name>
    <dbReference type="NCBI Taxonomy" id="2547960"/>
    <lineage>
        <taxon>Bacteria</taxon>
        <taxon>Bacillati</taxon>
        <taxon>Actinomycetota</taxon>
        <taxon>Actinomycetes</taxon>
        <taxon>Micrococcales</taxon>
        <taxon>Micrococcaceae</taxon>
        <taxon>Arthrobacter</taxon>
    </lineage>
</organism>
<feature type="signal peptide" evidence="2">
    <location>
        <begin position="1"/>
        <end position="24"/>
    </location>
</feature>
<gene>
    <name evidence="3" type="ORF">E2F48_04505</name>
</gene>
<keyword evidence="4" id="KW-1185">Reference proteome</keyword>
<sequence>MTMRKTPRRLAGAAVLLTVLLAGCGGTEENPLDVNAARDVSTGPVKGSPAGTVKGEDPLNIGVDGAKLCGVQPKDSFQEYTVMLHNPTLEEFTFGEIALGAPEGLRMISAEITPANKEGHGHHGAEVDAGHSGHGASAAPTTEPAEPSTFLVEPVPAAGYRFTPDSHINIVVAVALEEGVDNGTAENILVRFASSERDYEVAHKLEIEIDRTSCS</sequence>
<dbReference type="EMBL" id="SMTK01000002">
    <property type="protein sequence ID" value="TDK26464.1"/>
    <property type="molecule type" value="Genomic_DNA"/>
</dbReference>
<feature type="region of interest" description="Disordered" evidence="1">
    <location>
        <begin position="116"/>
        <end position="147"/>
    </location>
</feature>